<dbReference type="InterPro" id="IPR011335">
    <property type="entry name" value="Restrct_endonuc-II-like"/>
</dbReference>
<dbReference type="STRING" id="118168.MC7420_6804"/>
<accession>B4VWN2</accession>
<dbReference type="SUPFAM" id="SSF52980">
    <property type="entry name" value="Restriction endonuclease-like"/>
    <property type="match status" value="1"/>
</dbReference>
<evidence type="ECO:0000313" key="1">
    <source>
        <dbReference type="EMBL" id="EDX73756.1"/>
    </source>
</evidence>
<organism evidence="1 2">
    <name type="scientific">Coleofasciculus chthonoplastes PCC 7420</name>
    <dbReference type="NCBI Taxonomy" id="118168"/>
    <lineage>
        <taxon>Bacteria</taxon>
        <taxon>Bacillati</taxon>
        <taxon>Cyanobacteriota</taxon>
        <taxon>Cyanophyceae</taxon>
        <taxon>Coleofasciculales</taxon>
        <taxon>Coleofasciculaceae</taxon>
        <taxon>Coleofasciculus</taxon>
    </lineage>
</organism>
<dbReference type="Proteomes" id="UP000003835">
    <property type="component" value="Unassembled WGS sequence"/>
</dbReference>
<evidence type="ECO:0000313" key="2">
    <source>
        <dbReference type="Proteomes" id="UP000003835"/>
    </source>
</evidence>
<dbReference type="EMBL" id="DS989856">
    <property type="protein sequence ID" value="EDX73756.1"/>
    <property type="molecule type" value="Genomic_DNA"/>
</dbReference>
<dbReference type="InterPro" id="IPR014919">
    <property type="entry name" value="XisH"/>
</dbReference>
<dbReference type="Pfam" id="PF08814">
    <property type="entry name" value="XisH"/>
    <property type="match status" value="1"/>
</dbReference>
<keyword evidence="2" id="KW-1185">Reference proteome</keyword>
<name>B4VWN2_9CYAN</name>
<dbReference type="HOGENOM" id="CLU_132053_1_1_3"/>
<gene>
    <name evidence="1" type="ORF">MC7420_6804</name>
</gene>
<dbReference type="GO" id="GO:0003676">
    <property type="term" value="F:nucleic acid binding"/>
    <property type="evidence" value="ECO:0007669"/>
    <property type="project" value="InterPro"/>
</dbReference>
<dbReference type="Gene3D" id="3.40.1350.10">
    <property type="match status" value="1"/>
</dbReference>
<sequence length="46" mass="5625">MLYLAIRQMTYQGIFNEPLGELIRQKYRVNLLIFNNQKQEIVQWLP</sequence>
<reference evidence="1 2" key="1">
    <citation type="submission" date="2008-07" db="EMBL/GenBank/DDBJ databases">
        <authorList>
            <person name="Tandeau de Marsac N."/>
            <person name="Ferriera S."/>
            <person name="Johnson J."/>
            <person name="Kravitz S."/>
            <person name="Beeson K."/>
            <person name="Sutton G."/>
            <person name="Rogers Y.-H."/>
            <person name="Friedman R."/>
            <person name="Frazier M."/>
            <person name="Venter J.C."/>
        </authorList>
    </citation>
    <scope>NUCLEOTIDE SEQUENCE [LARGE SCALE GENOMIC DNA]</scope>
    <source>
        <strain evidence="1 2">PCC 7420</strain>
    </source>
</reference>
<proteinExistence type="predicted"/>
<dbReference type="InterPro" id="IPR011856">
    <property type="entry name" value="tRNA_endonuc-like_dom_sf"/>
</dbReference>
<evidence type="ECO:0008006" key="3">
    <source>
        <dbReference type="Google" id="ProtNLM"/>
    </source>
</evidence>
<dbReference type="AlphaFoldDB" id="B4VWN2"/>
<protein>
    <recommendedName>
        <fullName evidence="3">FdxN element excision controlling factor protein</fullName>
    </recommendedName>
</protein>